<dbReference type="SUPFAM" id="SSF52540">
    <property type="entry name" value="P-loop containing nucleoside triphosphate hydrolases"/>
    <property type="match status" value="1"/>
</dbReference>
<evidence type="ECO:0000313" key="1">
    <source>
        <dbReference type="EMBL" id="RWS22658.1"/>
    </source>
</evidence>
<sequence>MYEERYQVNFQNDVYPFNGPYFDEYESLPNTKLLIIVAYCRSGSTFLGDLLQQNDDIFYSFEPLHGSHPSAK</sequence>
<comment type="caution">
    <text evidence="1">The sequence shown here is derived from an EMBL/GenBank/DDBJ whole genome shotgun (WGS) entry which is preliminary data.</text>
</comment>
<evidence type="ECO:0008006" key="3">
    <source>
        <dbReference type="Google" id="ProtNLM"/>
    </source>
</evidence>
<gene>
    <name evidence="1" type="ORF">B4U80_14892</name>
</gene>
<dbReference type="VEuPathDB" id="VectorBase:LDEU009382"/>
<evidence type="ECO:0000313" key="2">
    <source>
        <dbReference type="Proteomes" id="UP000288716"/>
    </source>
</evidence>
<protein>
    <recommendedName>
        <fullName evidence="3">Secreted protein-like protein</fullName>
    </recommendedName>
</protein>
<dbReference type="EMBL" id="NCKV01008215">
    <property type="protein sequence ID" value="RWS22658.1"/>
    <property type="molecule type" value="Genomic_DNA"/>
</dbReference>
<reference evidence="1 2" key="1">
    <citation type="journal article" date="2018" name="Gigascience">
        <title>Genomes of trombidid mites reveal novel predicted allergens and laterally-transferred genes associated with secondary metabolism.</title>
        <authorList>
            <person name="Dong X."/>
            <person name="Chaisiri K."/>
            <person name="Xia D."/>
            <person name="Armstrong S.D."/>
            <person name="Fang Y."/>
            <person name="Donnelly M.J."/>
            <person name="Kadowaki T."/>
            <person name="McGarry J.W."/>
            <person name="Darby A.C."/>
            <person name="Makepeace B.L."/>
        </authorList>
    </citation>
    <scope>NUCLEOTIDE SEQUENCE [LARGE SCALE GENOMIC DNA]</scope>
    <source>
        <strain evidence="1">UoL-UT</strain>
    </source>
</reference>
<organism evidence="1 2">
    <name type="scientific">Leptotrombidium deliense</name>
    <dbReference type="NCBI Taxonomy" id="299467"/>
    <lineage>
        <taxon>Eukaryota</taxon>
        <taxon>Metazoa</taxon>
        <taxon>Ecdysozoa</taxon>
        <taxon>Arthropoda</taxon>
        <taxon>Chelicerata</taxon>
        <taxon>Arachnida</taxon>
        <taxon>Acari</taxon>
        <taxon>Acariformes</taxon>
        <taxon>Trombidiformes</taxon>
        <taxon>Prostigmata</taxon>
        <taxon>Anystina</taxon>
        <taxon>Parasitengona</taxon>
        <taxon>Trombiculoidea</taxon>
        <taxon>Trombiculidae</taxon>
        <taxon>Leptotrombidium</taxon>
    </lineage>
</organism>
<dbReference type="OrthoDB" id="6515696at2759"/>
<dbReference type="InterPro" id="IPR027417">
    <property type="entry name" value="P-loop_NTPase"/>
</dbReference>
<dbReference type="AlphaFoldDB" id="A0A443S524"/>
<accession>A0A443S524</accession>
<dbReference type="Gene3D" id="3.40.50.300">
    <property type="entry name" value="P-loop containing nucleotide triphosphate hydrolases"/>
    <property type="match status" value="1"/>
</dbReference>
<name>A0A443S524_9ACAR</name>
<dbReference type="Proteomes" id="UP000288716">
    <property type="component" value="Unassembled WGS sequence"/>
</dbReference>
<keyword evidence="2" id="KW-1185">Reference proteome</keyword>
<proteinExistence type="predicted"/>